<dbReference type="InterPro" id="IPR001296">
    <property type="entry name" value="Glyco_trans_1"/>
</dbReference>
<protein>
    <submittedName>
        <fullName evidence="3">Glycosyltransferase</fullName>
    </submittedName>
</protein>
<organism evidence="3 4">
    <name type="scientific">Candidatus Enterococcus murrayae</name>
    <dbReference type="NCBI Taxonomy" id="2815321"/>
    <lineage>
        <taxon>Bacteria</taxon>
        <taxon>Bacillati</taxon>
        <taxon>Bacillota</taxon>
        <taxon>Bacilli</taxon>
        <taxon>Lactobacillales</taxon>
        <taxon>Enterococcaceae</taxon>
        <taxon>Enterococcus</taxon>
    </lineage>
</organism>
<dbReference type="PANTHER" id="PTHR45947">
    <property type="entry name" value="SULFOQUINOVOSYL TRANSFERASE SQD2"/>
    <property type="match status" value="1"/>
</dbReference>
<dbReference type="Proteomes" id="UP000664495">
    <property type="component" value="Unassembled WGS sequence"/>
</dbReference>
<dbReference type="Pfam" id="PF13439">
    <property type="entry name" value="Glyco_transf_4"/>
    <property type="match status" value="1"/>
</dbReference>
<name>A0ABS3HHG8_9ENTE</name>
<gene>
    <name evidence="3" type="ORF">JZO85_07170</name>
</gene>
<dbReference type="InterPro" id="IPR028098">
    <property type="entry name" value="Glyco_trans_4-like_N"/>
</dbReference>
<reference evidence="3 4" key="1">
    <citation type="submission" date="2021-03" db="EMBL/GenBank/DDBJ databases">
        <title>Enterococcal diversity collection.</title>
        <authorList>
            <person name="Gilmore M.S."/>
            <person name="Schwartzman J."/>
            <person name="Van Tyne D."/>
            <person name="Martin M."/>
            <person name="Earl A.M."/>
            <person name="Manson A.L."/>
            <person name="Straub T."/>
            <person name="Salamzade R."/>
            <person name="Saavedra J."/>
            <person name="Lebreton F."/>
            <person name="Prichula J."/>
            <person name="Schaufler K."/>
            <person name="Gaca A."/>
            <person name="Sgardioli B."/>
            <person name="Wagenaar J."/>
            <person name="Strong T."/>
        </authorList>
    </citation>
    <scope>NUCLEOTIDE SEQUENCE [LARGE SCALE GENOMIC DNA]</scope>
    <source>
        <strain evidence="3 4">MJM16</strain>
    </source>
</reference>
<dbReference type="SUPFAM" id="SSF53756">
    <property type="entry name" value="UDP-Glycosyltransferase/glycogen phosphorylase"/>
    <property type="match status" value="1"/>
</dbReference>
<dbReference type="InterPro" id="IPR050194">
    <property type="entry name" value="Glycosyltransferase_grp1"/>
</dbReference>
<feature type="domain" description="Glycosyl transferase family 1" evidence="1">
    <location>
        <begin position="191"/>
        <end position="345"/>
    </location>
</feature>
<evidence type="ECO:0000313" key="4">
    <source>
        <dbReference type="Proteomes" id="UP000664495"/>
    </source>
</evidence>
<dbReference type="RefSeq" id="WP_207107820.1">
    <property type="nucleotide sequence ID" value="NZ_JAFLVR010000015.1"/>
</dbReference>
<evidence type="ECO:0000259" key="1">
    <source>
        <dbReference type="Pfam" id="PF00534"/>
    </source>
</evidence>
<dbReference type="Pfam" id="PF00534">
    <property type="entry name" value="Glycos_transf_1"/>
    <property type="match status" value="1"/>
</dbReference>
<accession>A0ABS3HHG8</accession>
<feature type="domain" description="Glycosyltransferase subfamily 4-like N-terminal" evidence="2">
    <location>
        <begin position="14"/>
        <end position="183"/>
    </location>
</feature>
<dbReference type="Gene3D" id="3.40.50.2000">
    <property type="entry name" value="Glycogen Phosphorylase B"/>
    <property type="match status" value="2"/>
</dbReference>
<sequence length="379" mass="43646">MKKKVLLISESMGGGLRKHIVQLINNLNREKYEIYFIHGTKTMDSVFVEEYDSLKMKATIIPCETFTRSIDLKNDLKTLNFISKIIEEINPDIVHCHSSKAGAIGRIAARMKRVEKIFYTPHAYSFLSPEFSEKKRIMFIAIERFLSRHLTNMTFCVSKSEKEEAIKVGVDTESKIKVIYNGLPSISFSNRNRIRDELNLSSENFIIGNNARMTDQKNPELFFNIAKGLIEQNTNYHFVWAGSGPLLTKVKSFVEKNDLENNIHLLGDRQDSEIIVRDFDVFLITSNYEGFPYAPIEALRAGVPVVGTNVTGICEVINEKLNGYLFEKKKPQKAMEILERIYNGNILFDKDKIISSYKINYSQNEMIKKIDDYYSKQID</sequence>
<proteinExistence type="predicted"/>
<dbReference type="EMBL" id="JAFLVR010000015">
    <property type="protein sequence ID" value="MBO0452043.1"/>
    <property type="molecule type" value="Genomic_DNA"/>
</dbReference>
<keyword evidence="4" id="KW-1185">Reference proteome</keyword>
<evidence type="ECO:0000313" key="3">
    <source>
        <dbReference type="EMBL" id="MBO0452043.1"/>
    </source>
</evidence>
<comment type="caution">
    <text evidence="3">The sequence shown here is derived from an EMBL/GenBank/DDBJ whole genome shotgun (WGS) entry which is preliminary data.</text>
</comment>
<dbReference type="PANTHER" id="PTHR45947:SF3">
    <property type="entry name" value="SULFOQUINOVOSYL TRANSFERASE SQD2"/>
    <property type="match status" value="1"/>
</dbReference>
<evidence type="ECO:0000259" key="2">
    <source>
        <dbReference type="Pfam" id="PF13439"/>
    </source>
</evidence>